<sequence>MSPLLLKLNRFSFHKKKEPDPLSFGDEVTLKRFKECVSDSEYMQVFCFYS</sequence>
<dbReference type="EMBL" id="CQAW01000003">
    <property type="protein sequence ID" value="CNH28481.1"/>
    <property type="molecule type" value="Genomic_DNA"/>
</dbReference>
<evidence type="ECO:0000313" key="1">
    <source>
        <dbReference type="EMBL" id="CNH28481.1"/>
    </source>
</evidence>
<accession>A0A0T9NSY2</accession>
<gene>
    <name evidence="1" type="ORF">ERS008472_01068</name>
</gene>
<dbReference type="Proteomes" id="UP000041882">
    <property type="component" value="Unassembled WGS sequence"/>
</dbReference>
<keyword evidence="2" id="KW-1185">Reference proteome</keyword>
<dbReference type="AlphaFoldDB" id="A0A0T9NSY2"/>
<reference evidence="2" key="1">
    <citation type="submission" date="2015-03" db="EMBL/GenBank/DDBJ databases">
        <authorList>
            <consortium name="Pathogen Informatics"/>
            <person name="Murphy D."/>
        </authorList>
    </citation>
    <scope>NUCLEOTIDE SEQUENCE [LARGE SCALE GENOMIC DNA]</scope>
    <source>
        <strain evidence="2">IP6945</strain>
    </source>
</reference>
<proteinExistence type="predicted"/>
<evidence type="ECO:0000313" key="2">
    <source>
        <dbReference type="Proteomes" id="UP000041882"/>
    </source>
</evidence>
<organism evidence="1 2">
    <name type="scientific">Yersinia thracica</name>
    <dbReference type="NCBI Taxonomy" id="2890319"/>
    <lineage>
        <taxon>Bacteria</taxon>
        <taxon>Pseudomonadati</taxon>
        <taxon>Pseudomonadota</taxon>
        <taxon>Gammaproteobacteria</taxon>
        <taxon>Enterobacterales</taxon>
        <taxon>Yersiniaceae</taxon>
        <taxon>Yersinia</taxon>
    </lineage>
</organism>
<protein>
    <submittedName>
        <fullName evidence="1">Uncharacterized protein</fullName>
    </submittedName>
</protein>
<name>A0A0T9NSY2_9GAMM</name>